<reference evidence="1 2" key="1">
    <citation type="journal article" date="2014" name="Mol. Biol. Evol.">
        <title>Massive expansion of Ubiquitination-related gene families within the Chlamydiae.</title>
        <authorList>
            <person name="Domman D."/>
            <person name="Collingro A."/>
            <person name="Lagkouvardos I."/>
            <person name="Gehre L."/>
            <person name="Weinmaier T."/>
            <person name="Rattei T."/>
            <person name="Subtil A."/>
            <person name="Horn M."/>
        </authorList>
    </citation>
    <scope>NUCLEOTIDE SEQUENCE [LARGE SCALE GENOMIC DNA]</scope>
    <source>
        <strain evidence="1 2">EI2</strain>
    </source>
</reference>
<gene>
    <name evidence="1" type="ORF">DB44_EH00040</name>
</gene>
<sequence length="55" mass="6201">MRPFFNDIIGKQINLKSASLFFSVKETKEKATKKSLQIQKAKVGNLSKVFLLSSI</sequence>
<proteinExistence type="predicted"/>
<organism evidence="1 2">
    <name type="scientific">Candidatus Protochlamydia amoebophila</name>
    <dbReference type="NCBI Taxonomy" id="362787"/>
    <lineage>
        <taxon>Bacteria</taxon>
        <taxon>Pseudomonadati</taxon>
        <taxon>Chlamydiota</taxon>
        <taxon>Chlamydiia</taxon>
        <taxon>Parachlamydiales</taxon>
        <taxon>Parachlamydiaceae</taxon>
        <taxon>Candidatus Protochlamydia</taxon>
    </lineage>
</organism>
<accession>A0A0C1JVB1</accession>
<name>A0A0C1JVB1_9BACT</name>
<dbReference type="Proteomes" id="UP000031465">
    <property type="component" value="Unassembled WGS sequence"/>
</dbReference>
<comment type="caution">
    <text evidence="1">The sequence shown here is derived from an EMBL/GenBank/DDBJ whole genome shotgun (WGS) entry which is preliminary data.</text>
</comment>
<dbReference type="AlphaFoldDB" id="A0A0C1JVB1"/>
<evidence type="ECO:0000313" key="2">
    <source>
        <dbReference type="Proteomes" id="UP000031465"/>
    </source>
</evidence>
<protein>
    <submittedName>
        <fullName evidence="1">Uncharacterized protein</fullName>
    </submittedName>
</protein>
<dbReference type="EMBL" id="JSAN01000106">
    <property type="protein sequence ID" value="KIC71197.1"/>
    <property type="molecule type" value="Genomic_DNA"/>
</dbReference>
<evidence type="ECO:0000313" key="1">
    <source>
        <dbReference type="EMBL" id="KIC71197.1"/>
    </source>
</evidence>